<keyword evidence="11" id="KW-1015">Disulfide bond</keyword>
<feature type="region of interest" description="Disordered" evidence="13">
    <location>
        <begin position="179"/>
        <end position="220"/>
    </location>
</feature>
<dbReference type="GO" id="GO:0071805">
    <property type="term" value="P:potassium ion transmembrane transport"/>
    <property type="evidence" value="ECO:0007669"/>
    <property type="project" value="UniProtKB-ARBA"/>
</dbReference>
<evidence type="ECO:0000256" key="5">
    <source>
        <dbReference type="ARBA" id="ARBA00022692"/>
    </source>
</evidence>
<dbReference type="InterPro" id="IPR000372">
    <property type="entry name" value="LRRNT"/>
</dbReference>
<dbReference type="PANTHER" id="PTHR24369:SF213">
    <property type="entry name" value="INSULIN LIKE GROWTH FACTOR BINDING PROTEIN ACID LABILE SUBUNIT"/>
    <property type="match status" value="1"/>
</dbReference>
<accession>A0A8B7WI90</accession>
<dbReference type="InterPro" id="IPR032675">
    <property type="entry name" value="LRR_dom_sf"/>
</dbReference>
<dbReference type="InterPro" id="IPR003591">
    <property type="entry name" value="Leu-rich_rpt_typical-subtyp"/>
</dbReference>
<evidence type="ECO:0000256" key="13">
    <source>
        <dbReference type="SAM" id="MobiDB-lite"/>
    </source>
</evidence>
<keyword evidence="9" id="KW-0406">Ion transport</keyword>
<keyword evidence="4" id="KW-0433">Leucine-rich repeat</keyword>
<name>A0A8B7WI90_CASCN</name>
<keyword evidence="10" id="KW-0472">Membrane</keyword>
<comment type="subcellular location">
    <subcellularLocation>
        <location evidence="1">Cell membrane</location>
        <topology evidence="1">Single-pass membrane protein</topology>
    </subcellularLocation>
</comment>
<evidence type="ECO:0000256" key="8">
    <source>
        <dbReference type="ARBA" id="ARBA00022989"/>
    </source>
</evidence>
<evidence type="ECO:0000256" key="4">
    <source>
        <dbReference type="ARBA" id="ARBA00022614"/>
    </source>
</evidence>
<evidence type="ECO:0000256" key="10">
    <source>
        <dbReference type="ARBA" id="ARBA00023136"/>
    </source>
</evidence>
<keyword evidence="5" id="KW-0812">Transmembrane</keyword>
<dbReference type="OrthoDB" id="5954366at2759"/>
<sequence>MESADWPWLSFGPWQPPALLTLLFPDMSQVQEVVGRKKTQVTGNPKRTQIGTSWRGLESLRGLSRVHSKRDPGRLTLVTGVARSDRLGTRQTTGCGAHAPYTYTPYGNGSRASPRLCSGIFQRVNFLCRQILLQAPPGSLPASPSSLPTARVCLLGAPPPPRAGAHALPAPLPSGFQCPAAGAPLRRRAPGSSGEPRPRRRVRPGPSAMRPRDPPRRPTSPAAALGLCSLLLLFRSGHGCPAGCTCTDPHTVDCRDRGLPSVPDPFPLDVRKLLVAGNRIQQIPEDFFIFYGDLVYLDFRNNSLRSLEEGTFSGSAKLAFLDLSYNNLTQLGAGAFRSAARLVKLSLANNHLAGVHEAAFETLESLQVLELNDNNLRSLNVAALAALPALRTVRLDGNPWLCDCDFAHLFSWIQENASKLPKGEPGGWTGWGAGRSRDGLRIATALNLSVTGSGLGLEEDTWGLSSSCPG</sequence>
<dbReference type="InterPro" id="IPR050541">
    <property type="entry name" value="LRR_TM_domain-containing"/>
</dbReference>
<evidence type="ECO:0000256" key="9">
    <source>
        <dbReference type="ARBA" id="ARBA00023065"/>
    </source>
</evidence>
<dbReference type="InterPro" id="IPR001611">
    <property type="entry name" value="Leu-rich_rpt"/>
</dbReference>
<proteinExistence type="predicted"/>
<reference evidence="15" key="1">
    <citation type="submission" date="2025-08" db="UniProtKB">
        <authorList>
            <consortium name="RefSeq"/>
        </authorList>
    </citation>
    <scope>IDENTIFICATION</scope>
    <source>
        <tissue evidence="15">Leukocyte</tissue>
    </source>
</reference>
<dbReference type="Pfam" id="PF13855">
    <property type="entry name" value="LRR_8"/>
    <property type="match status" value="2"/>
</dbReference>
<feature type="domain" description="LRRNT" evidence="14">
    <location>
        <begin position="239"/>
        <end position="272"/>
    </location>
</feature>
<evidence type="ECO:0000259" key="14">
    <source>
        <dbReference type="SMART" id="SM00013"/>
    </source>
</evidence>
<keyword evidence="12" id="KW-0407">Ion channel</keyword>
<evidence type="ECO:0000256" key="2">
    <source>
        <dbReference type="ARBA" id="ARBA00022448"/>
    </source>
</evidence>
<evidence type="ECO:0000313" key="15">
    <source>
        <dbReference type="RefSeq" id="XP_020043342.1"/>
    </source>
</evidence>
<keyword evidence="8" id="KW-1133">Transmembrane helix</keyword>
<protein>
    <submittedName>
        <fullName evidence="15">SLIT and NTRK-like protein 1</fullName>
    </submittedName>
</protein>
<evidence type="ECO:0000256" key="6">
    <source>
        <dbReference type="ARBA" id="ARBA00022729"/>
    </source>
</evidence>
<dbReference type="KEGG" id="ccan:109702368"/>
<evidence type="ECO:0000256" key="11">
    <source>
        <dbReference type="ARBA" id="ARBA00023157"/>
    </source>
</evidence>
<evidence type="ECO:0000256" key="3">
    <source>
        <dbReference type="ARBA" id="ARBA00022475"/>
    </source>
</evidence>
<keyword evidence="3" id="KW-1003">Cell membrane</keyword>
<organism evidence="15">
    <name type="scientific">Castor canadensis</name>
    <name type="common">American beaver</name>
    <dbReference type="NCBI Taxonomy" id="51338"/>
    <lineage>
        <taxon>Eukaryota</taxon>
        <taxon>Metazoa</taxon>
        <taxon>Chordata</taxon>
        <taxon>Craniata</taxon>
        <taxon>Vertebrata</taxon>
        <taxon>Euteleostomi</taxon>
        <taxon>Mammalia</taxon>
        <taxon>Eutheria</taxon>
        <taxon>Euarchontoglires</taxon>
        <taxon>Glires</taxon>
        <taxon>Rodentia</taxon>
        <taxon>Castorimorpha</taxon>
        <taxon>Castoridae</taxon>
        <taxon>Castor</taxon>
    </lineage>
</organism>
<dbReference type="PRINTS" id="PR00019">
    <property type="entry name" value="LEURICHRPT"/>
</dbReference>
<dbReference type="Gene3D" id="3.80.10.10">
    <property type="entry name" value="Ribonuclease Inhibitor"/>
    <property type="match status" value="1"/>
</dbReference>
<keyword evidence="2" id="KW-0813">Transport</keyword>
<keyword evidence="6" id="KW-0732">Signal</keyword>
<dbReference type="PANTHER" id="PTHR24369">
    <property type="entry name" value="ANTIGEN BSP, PUTATIVE-RELATED"/>
    <property type="match status" value="1"/>
</dbReference>
<evidence type="ECO:0000256" key="7">
    <source>
        <dbReference type="ARBA" id="ARBA00022737"/>
    </source>
</evidence>
<dbReference type="RefSeq" id="XP_020043342.1">
    <property type="nucleotide sequence ID" value="XM_020187753.1"/>
</dbReference>
<dbReference type="SUPFAM" id="SSF52058">
    <property type="entry name" value="L domain-like"/>
    <property type="match status" value="1"/>
</dbReference>
<dbReference type="AlphaFoldDB" id="A0A8B7WI90"/>
<dbReference type="GO" id="GO:0005886">
    <property type="term" value="C:plasma membrane"/>
    <property type="evidence" value="ECO:0007669"/>
    <property type="project" value="UniProtKB-SubCell"/>
</dbReference>
<evidence type="ECO:0000256" key="1">
    <source>
        <dbReference type="ARBA" id="ARBA00004162"/>
    </source>
</evidence>
<dbReference type="SMART" id="SM00369">
    <property type="entry name" value="LRR_TYP"/>
    <property type="match status" value="4"/>
</dbReference>
<dbReference type="FunFam" id="3.80.10.10:FF:000015">
    <property type="entry name" value="Leucine rich repeat containing 38"/>
    <property type="match status" value="1"/>
</dbReference>
<gene>
    <name evidence="15" type="primary">LOC109702368</name>
</gene>
<dbReference type="SMART" id="SM00013">
    <property type="entry name" value="LRRNT"/>
    <property type="match status" value="1"/>
</dbReference>
<evidence type="ECO:0000256" key="12">
    <source>
        <dbReference type="ARBA" id="ARBA00023303"/>
    </source>
</evidence>
<feature type="compositionally biased region" description="Low complexity" evidence="13">
    <location>
        <begin position="179"/>
        <end position="195"/>
    </location>
</feature>
<keyword evidence="7" id="KW-0677">Repeat</keyword>